<feature type="domain" description="D-isomer specific 2-hydroxyacid dehydrogenase NAD-binding" evidence="6">
    <location>
        <begin position="114"/>
        <end position="260"/>
    </location>
</feature>
<protein>
    <recommendedName>
        <fullName evidence="6">D-isomer specific 2-hydroxyacid dehydrogenase NAD-binding domain-containing protein</fullName>
    </recommendedName>
</protein>
<dbReference type="GO" id="GO:0008615">
    <property type="term" value="P:pyridoxine biosynthetic process"/>
    <property type="evidence" value="ECO:0007669"/>
    <property type="project" value="UniProtKB-KW"/>
</dbReference>
<dbReference type="PANTHER" id="PTHR43761:SF1">
    <property type="entry name" value="D-ISOMER SPECIFIC 2-HYDROXYACID DEHYDROGENASE CATALYTIC DOMAIN-CONTAINING PROTEIN-RELATED"/>
    <property type="match status" value="1"/>
</dbReference>
<dbReference type="GO" id="GO:0005737">
    <property type="term" value="C:cytoplasm"/>
    <property type="evidence" value="ECO:0007669"/>
    <property type="project" value="InterPro"/>
</dbReference>
<dbReference type="GO" id="GO:0033711">
    <property type="term" value="F:4-phosphoerythronate dehydrogenase activity"/>
    <property type="evidence" value="ECO:0007669"/>
    <property type="project" value="InterPro"/>
</dbReference>
<keyword evidence="8" id="KW-1185">Reference proteome</keyword>
<dbReference type="InterPro" id="IPR029752">
    <property type="entry name" value="D-isomer_DH_CS1"/>
</dbReference>
<proteinExistence type="inferred from homology"/>
<dbReference type="GeneID" id="92816887"/>
<accession>G5H6A7</accession>
<evidence type="ECO:0000256" key="3">
    <source>
        <dbReference type="ARBA" id="ARBA00023002"/>
    </source>
</evidence>
<evidence type="ECO:0000313" key="8">
    <source>
        <dbReference type="Proteomes" id="UP000006008"/>
    </source>
</evidence>
<dbReference type="OrthoDB" id="1522997at2"/>
<gene>
    <name evidence="7" type="ORF">HMPREF9450_00467</name>
</gene>
<dbReference type="PANTHER" id="PTHR43761">
    <property type="entry name" value="D-ISOMER SPECIFIC 2-HYDROXYACID DEHYDROGENASE FAMILY PROTEIN (AFU_ORTHOLOGUE AFUA_1G13630)"/>
    <property type="match status" value="1"/>
</dbReference>
<name>G5H6A7_9BACT</name>
<dbReference type="EMBL" id="ADLD01000004">
    <property type="protein sequence ID" value="EHB93201.1"/>
    <property type="molecule type" value="Genomic_DNA"/>
</dbReference>
<sequence>MQTKPLIIADRDIPFLEGVLEPYAEVRYLKGSAITANDVRGAEVLITRTRTRCDRALLEGSRIRLIATATIGFDHIDTDYCRSRGIRVTTAAGCNARGVLQYIMAVLCRLGAEPGWQPSERTLGIVGVGHVGSLVEEYGRLLGFRVVCCDPPRMRLTPGLGFLTLDELLSLSDIVTLHVPFTTEGPDKTAGMASGEFFARMRPGSAFINCSRGPVMQDGPLLDALRKGHITYAAIDTWNHEPGIDRELLARAFCATPHIAGYSVQGKAAGTAAVVRSVSELYGLPLTEWYPPQVTPTVPDRSVTWDGLQRSLPRYFDIEAETTYLKQHPERFEELRNNYPYRTEYF</sequence>
<dbReference type="InterPro" id="IPR050418">
    <property type="entry name" value="D-iso_2-hydroxyacid_DH_PdxB"/>
</dbReference>
<dbReference type="eggNOG" id="COG1052">
    <property type="taxonomic scope" value="Bacteria"/>
</dbReference>
<evidence type="ECO:0000313" key="7">
    <source>
        <dbReference type="EMBL" id="EHB93201.1"/>
    </source>
</evidence>
<keyword evidence="2" id="KW-0963">Cytoplasm</keyword>
<evidence type="ECO:0000256" key="4">
    <source>
        <dbReference type="ARBA" id="ARBA00023027"/>
    </source>
</evidence>
<dbReference type="Pfam" id="PF02826">
    <property type="entry name" value="2-Hacid_dh_C"/>
    <property type="match status" value="1"/>
</dbReference>
<dbReference type="PATRIC" id="fig|742725.3.peg.512"/>
<dbReference type="CDD" id="cd12158">
    <property type="entry name" value="ErythrP_dh"/>
    <property type="match status" value="1"/>
</dbReference>
<organism evidence="7 8">
    <name type="scientific">Alistipes indistinctus YIT 12060</name>
    <dbReference type="NCBI Taxonomy" id="742725"/>
    <lineage>
        <taxon>Bacteria</taxon>
        <taxon>Pseudomonadati</taxon>
        <taxon>Bacteroidota</taxon>
        <taxon>Bacteroidia</taxon>
        <taxon>Bacteroidales</taxon>
        <taxon>Rikenellaceae</taxon>
        <taxon>Alistipes</taxon>
    </lineage>
</organism>
<dbReference type="RefSeq" id="WP_009133273.1">
    <property type="nucleotide sequence ID" value="NZ_CP102250.1"/>
</dbReference>
<evidence type="ECO:0000256" key="1">
    <source>
        <dbReference type="ARBA" id="ARBA00005854"/>
    </source>
</evidence>
<dbReference type="InterPro" id="IPR020921">
    <property type="entry name" value="Erythronate-4-P_DHase"/>
</dbReference>
<dbReference type="InterPro" id="IPR006140">
    <property type="entry name" value="D-isomer_DH_NAD-bd"/>
</dbReference>
<evidence type="ECO:0000256" key="5">
    <source>
        <dbReference type="ARBA" id="ARBA00023096"/>
    </source>
</evidence>
<comment type="similarity">
    <text evidence="1">Belongs to the D-isomer specific 2-hydroxyacid dehydrogenase family.</text>
</comment>
<dbReference type="InterPro" id="IPR036291">
    <property type="entry name" value="NAD(P)-bd_dom_sf"/>
</dbReference>
<dbReference type="PROSITE" id="PS00065">
    <property type="entry name" value="D_2_HYDROXYACID_DH_1"/>
    <property type="match status" value="1"/>
</dbReference>
<dbReference type="STRING" id="742725.HMPREF9450_00467"/>
<keyword evidence="4" id="KW-0520">NAD</keyword>
<dbReference type="GO" id="GO:0051287">
    <property type="term" value="F:NAD binding"/>
    <property type="evidence" value="ECO:0007669"/>
    <property type="project" value="InterPro"/>
</dbReference>
<dbReference type="Gene3D" id="3.40.50.720">
    <property type="entry name" value="NAD(P)-binding Rossmann-like Domain"/>
    <property type="match status" value="2"/>
</dbReference>
<dbReference type="AlphaFoldDB" id="G5H6A7"/>
<keyword evidence="5" id="KW-0664">Pyridoxine biosynthesis</keyword>
<dbReference type="HOGENOM" id="CLU_019796_4_0_10"/>
<evidence type="ECO:0000259" key="6">
    <source>
        <dbReference type="Pfam" id="PF02826"/>
    </source>
</evidence>
<evidence type="ECO:0000256" key="2">
    <source>
        <dbReference type="ARBA" id="ARBA00022490"/>
    </source>
</evidence>
<comment type="caution">
    <text evidence="7">The sequence shown here is derived from an EMBL/GenBank/DDBJ whole genome shotgun (WGS) entry which is preliminary data.</text>
</comment>
<dbReference type="Proteomes" id="UP000006008">
    <property type="component" value="Unassembled WGS sequence"/>
</dbReference>
<keyword evidence="3" id="KW-0560">Oxidoreductase</keyword>
<dbReference type="SUPFAM" id="SSF51735">
    <property type="entry name" value="NAD(P)-binding Rossmann-fold domains"/>
    <property type="match status" value="1"/>
</dbReference>
<dbReference type="SUPFAM" id="SSF52283">
    <property type="entry name" value="Formate/glycerate dehydrogenase catalytic domain-like"/>
    <property type="match status" value="1"/>
</dbReference>
<reference evidence="7 8" key="1">
    <citation type="submission" date="2011-08" db="EMBL/GenBank/DDBJ databases">
        <title>The Genome Sequence of Alistipes indistinctus YIT 12060.</title>
        <authorList>
            <consortium name="The Broad Institute Genome Sequencing Platform"/>
            <person name="Earl A."/>
            <person name="Ward D."/>
            <person name="Feldgarden M."/>
            <person name="Gevers D."/>
            <person name="Morotomi M."/>
            <person name="Young S.K."/>
            <person name="Zeng Q."/>
            <person name="Gargeya S."/>
            <person name="Fitzgerald M."/>
            <person name="Haas B."/>
            <person name="Abouelleil A."/>
            <person name="Alvarado L."/>
            <person name="Arachchi H.M."/>
            <person name="Berlin A."/>
            <person name="Brown A."/>
            <person name="Chapman S.B."/>
            <person name="Chen Z."/>
            <person name="Dunbar C."/>
            <person name="Freedman E."/>
            <person name="Gearin G."/>
            <person name="Gellesch M."/>
            <person name="Goldberg J."/>
            <person name="Griggs A."/>
            <person name="Gujja S."/>
            <person name="Heiman D."/>
            <person name="Howarth C."/>
            <person name="Larson L."/>
            <person name="Lui A."/>
            <person name="MacDonald P.J.P."/>
            <person name="Montmayeur A."/>
            <person name="Murphy C."/>
            <person name="Neiman D."/>
            <person name="Pearson M."/>
            <person name="Priest M."/>
            <person name="Roberts A."/>
            <person name="Saif S."/>
            <person name="Shea T."/>
            <person name="Shenoy N."/>
            <person name="Sisk P."/>
            <person name="Stolte C."/>
            <person name="Sykes S."/>
            <person name="Wortman J."/>
            <person name="Nusbaum C."/>
            <person name="Birren B."/>
        </authorList>
    </citation>
    <scope>NUCLEOTIDE SEQUENCE [LARGE SCALE GENOMIC DNA]</scope>
    <source>
        <strain evidence="7 8">YIT 12060</strain>
    </source>
</reference>